<dbReference type="Pfam" id="PF05970">
    <property type="entry name" value="PIF1"/>
    <property type="match status" value="1"/>
</dbReference>
<evidence type="ECO:0000256" key="3">
    <source>
        <dbReference type="SAM" id="MobiDB-lite"/>
    </source>
</evidence>
<proteinExistence type="inferred from homology"/>
<evidence type="ECO:0000313" key="8">
    <source>
        <dbReference type="Proteomes" id="UP000245207"/>
    </source>
</evidence>
<dbReference type="Pfam" id="PF14214">
    <property type="entry name" value="Helitron_like_N"/>
    <property type="match status" value="1"/>
</dbReference>
<dbReference type="GO" id="GO:0006281">
    <property type="term" value="P:DNA repair"/>
    <property type="evidence" value="ECO:0007669"/>
    <property type="project" value="UniProtKB-KW"/>
</dbReference>
<dbReference type="InterPro" id="IPR049163">
    <property type="entry name" value="Pif1-like_2B_dom"/>
</dbReference>
<evidence type="ECO:0000259" key="6">
    <source>
        <dbReference type="Pfam" id="PF21530"/>
    </source>
</evidence>
<keyword evidence="1" id="KW-0233">DNA recombination</keyword>
<dbReference type="STRING" id="35608.A0A2U1PZG6"/>
<dbReference type="Pfam" id="PF21530">
    <property type="entry name" value="Pif1_2B_dom"/>
    <property type="match status" value="1"/>
</dbReference>
<dbReference type="SUPFAM" id="SSF52540">
    <property type="entry name" value="P-loop containing nucleoside triphosphate hydrolases"/>
    <property type="match status" value="2"/>
</dbReference>
<dbReference type="CDD" id="cd18809">
    <property type="entry name" value="SF1_C_RecD"/>
    <property type="match status" value="1"/>
</dbReference>
<comment type="similarity">
    <text evidence="1">Belongs to the helicase family.</text>
</comment>
<keyword evidence="8" id="KW-1185">Reference proteome</keyword>
<dbReference type="InterPro" id="IPR025476">
    <property type="entry name" value="Helitron_helicase-like"/>
</dbReference>
<sequence>MCPEENKDPKFLHLYIYDTVNEVNNRMNVFGGEEKSNLSPQVVQNLIQILDEHNELVQIFRTARDKCNEGNVPEFKVQLYNVVGAQQYQLPSSGTLGAIVFESGPNTRTDYDVIVEYRDRGPHRINKLHSSYMSLQFPLLFVYGQPGYNTDLTLRELDPKKKRKKMTMNAYYTYQLHERFGEYGLLFRSGRLFQQYAVSVYCTLEQERLDFIRRKQNAIRSECLAGIYDAMSKGDHVGADIGKKIILPSSFTGGPRYMYSHYLDALAICSVFGNPQFFITFMCNVNWPEIKRKLKDHPHLTASDRADVVARVFEQKVEDFVDILKSGKIFGRCSAVLYTIEFQKRGLPHCHTLLWIDSKHKIQTADDIDRFISAELPNKASDPQTYKVVAEMMMHGPCGNAKPSAPSMQEGSCKKNFPKKYNDNTYFDKDGRVHYRRKKTADYVQRGELQLDNSYVVPYNRLLCLIFHAHINVEYCGWSMLIKYLFKYISKGTDRIAARITRPIGHSSTPSSAPRIQIDEIQNFIDGRFICPHEAFWRILNFPIHHREPAVHILMVHLEGMQTITFRKQEPLGFVASDDSRKLTTLTEWFTYNRLHTDGWHLTYLDFPSEYVWCDDSKEWKRRKKKTLSSIGRLVYVHPVAGELFYFRMLLSHQKGCRSFTEPAKLWALFRMIGNGTLHWKKPHLLRLWHSFERCLHIFWSTVMLQTLFIYGKSIRIVWEMIYPEELQKWSTSEICISMMRKKKDYILFEIEIILNSCTKSVEEYGLRLPPQHLLDQLQNRLLMEEKNYDRVELKEEAEAAIGKLNKEQQKIYSVILNACFNKQQQLVFVYGHGGTGKTFLWKTIINKLRSEGKIVLAVASSGIASLLLPSGRTAHSRFKLPLELNDESMCNIKKNSLLGKLLQETELIVWDEAPMNDRRCFEALDRSLRDFLDNSDNPFGGKTVMIGGDFRQTLPVIKKATKSQLVAASIANSYLWSEFKVYKLKQNMRVLRTGLDDHERSTIRDFSSWLLDIGDGQIGEVDKVDQENTTWVTIPEQYRINDDENGLDNLINFIYDKSTLQNPTAEVLQEKAIVCPKNETADTINEKVLSMLPGESVTYISSDDAIPIGRDSAATEMLYPPEYLNTFKIGGLPPNRLELKIGAPIMLLRNVNLGGGLCNGTRMIVKNLWSKLIEAEIITGTRIGEKVYIPRIPLTHKDPNWPFIFKRKQFPVKVCYAMTINKSQGQSLNKIAIYLPEPVFGHGQLYVALSRATSPHGLKILIKMTEAYIKDLKPRDKDKILEAKIYRAWKHRDPPSTTDKGYRAILLDKQGGAIQANMKAEEINYFTNIVIPGKTYRITGFTCTDTDNWQQTLANPTSLSFTRFFTTFDPIEDIGFPDHYFEFVSYNELPSRVVDPKESRNSIELTLWGDLAAKFDKDRIDALERPIIIAVSSCRVSRYNNNLQLSSTPATYFYINPRIPELEQYQAQYRELYKLRAPLQIIRRPFQDKEKEKTRNRIPLAILLQETPRTHSGVRFTCEGIITSINMTREWYYVSCNTCSNKLDADEGLYKCSTHGPMPSPTYSYNTRTTKLHFERNSRQTRTTTPTGIKTHRVRNSKSINRDH</sequence>
<dbReference type="InterPro" id="IPR027417">
    <property type="entry name" value="P-loop_NTPase"/>
</dbReference>
<dbReference type="GO" id="GO:0005524">
    <property type="term" value="F:ATP binding"/>
    <property type="evidence" value="ECO:0007669"/>
    <property type="project" value="UniProtKB-KW"/>
</dbReference>
<evidence type="ECO:0000256" key="2">
    <source>
        <dbReference type="SAM" id="Coils"/>
    </source>
</evidence>
<keyword evidence="1" id="KW-0067">ATP-binding</keyword>
<evidence type="ECO:0000256" key="1">
    <source>
        <dbReference type="RuleBase" id="RU363044"/>
    </source>
</evidence>
<keyword evidence="1" id="KW-0378">Hydrolase</keyword>
<keyword evidence="1" id="KW-0234">DNA repair</keyword>
<dbReference type="GO" id="GO:0000723">
    <property type="term" value="P:telomere maintenance"/>
    <property type="evidence" value="ECO:0007669"/>
    <property type="project" value="InterPro"/>
</dbReference>
<dbReference type="GO" id="GO:0016887">
    <property type="term" value="F:ATP hydrolysis activity"/>
    <property type="evidence" value="ECO:0007669"/>
    <property type="project" value="RHEA"/>
</dbReference>
<comment type="caution">
    <text evidence="7">The sequence shown here is derived from an EMBL/GenBank/DDBJ whole genome shotgun (WGS) entry which is preliminary data.</text>
</comment>
<dbReference type="GO" id="GO:0006310">
    <property type="term" value="P:DNA recombination"/>
    <property type="evidence" value="ECO:0007669"/>
    <property type="project" value="UniProtKB-KW"/>
</dbReference>
<dbReference type="PANTHER" id="PTHR10492:SF96">
    <property type="entry name" value="ATP-DEPENDENT DNA HELICASE"/>
    <property type="match status" value="1"/>
</dbReference>
<comment type="catalytic activity">
    <reaction evidence="1">
        <text>ATP + H2O = ADP + phosphate + H(+)</text>
        <dbReference type="Rhea" id="RHEA:13065"/>
        <dbReference type="ChEBI" id="CHEBI:15377"/>
        <dbReference type="ChEBI" id="CHEBI:15378"/>
        <dbReference type="ChEBI" id="CHEBI:30616"/>
        <dbReference type="ChEBI" id="CHEBI:43474"/>
        <dbReference type="ChEBI" id="CHEBI:456216"/>
        <dbReference type="EC" id="5.6.2.3"/>
    </reaction>
</comment>
<dbReference type="FunFam" id="3.40.50.300:FF:002884">
    <property type="entry name" value="ATP-dependent DNA helicase"/>
    <property type="match status" value="1"/>
</dbReference>
<dbReference type="InterPro" id="IPR010285">
    <property type="entry name" value="DNA_helicase_pif1-like_DEAD"/>
</dbReference>
<feature type="domain" description="DNA helicase Pif1-like DEAD-box helicase" evidence="4">
    <location>
        <begin position="804"/>
        <end position="1022"/>
    </location>
</feature>
<dbReference type="EC" id="5.6.2.3" evidence="1"/>
<feature type="domain" description="Helitron helicase-like" evidence="5">
    <location>
        <begin position="171"/>
        <end position="354"/>
    </location>
</feature>
<dbReference type="EMBL" id="PKPP01000575">
    <property type="protein sequence ID" value="PWA91073.1"/>
    <property type="molecule type" value="Genomic_DNA"/>
</dbReference>
<dbReference type="OrthoDB" id="687790at2759"/>
<dbReference type="PANTHER" id="PTHR10492">
    <property type="match status" value="1"/>
</dbReference>
<evidence type="ECO:0000313" key="7">
    <source>
        <dbReference type="EMBL" id="PWA91073.1"/>
    </source>
</evidence>
<dbReference type="Gene3D" id="3.40.50.300">
    <property type="entry name" value="P-loop containing nucleotide triphosphate hydrolases"/>
    <property type="match status" value="1"/>
</dbReference>
<dbReference type="Gene3D" id="2.40.50.140">
    <property type="entry name" value="Nucleic acid-binding proteins"/>
    <property type="match status" value="3"/>
</dbReference>
<organism evidence="7 8">
    <name type="scientific">Artemisia annua</name>
    <name type="common">Sweet wormwood</name>
    <dbReference type="NCBI Taxonomy" id="35608"/>
    <lineage>
        <taxon>Eukaryota</taxon>
        <taxon>Viridiplantae</taxon>
        <taxon>Streptophyta</taxon>
        <taxon>Embryophyta</taxon>
        <taxon>Tracheophyta</taxon>
        <taxon>Spermatophyta</taxon>
        <taxon>Magnoliopsida</taxon>
        <taxon>eudicotyledons</taxon>
        <taxon>Gunneridae</taxon>
        <taxon>Pentapetalae</taxon>
        <taxon>asterids</taxon>
        <taxon>campanulids</taxon>
        <taxon>Asterales</taxon>
        <taxon>Asteraceae</taxon>
        <taxon>Asteroideae</taxon>
        <taxon>Anthemideae</taxon>
        <taxon>Artemisiinae</taxon>
        <taxon>Artemisia</taxon>
    </lineage>
</organism>
<evidence type="ECO:0000259" key="4">
    <source>
        <dbReference type="Pfam" id="PF05970"/>
    </source>
</evidence>
<feature type="domain" description="DNA helicase Pif1-like 2B" evidence="6">
    <location>
        <begin position="1123"/>
        <end position="1169"/>
    </location>
</feature>
<dbReference type="CDD" id="cd04481">
    <property type="entry name" value="RPA1_DBD_B_like"/>
    <property type="match status" value="1"/>
</dbReference>
<evidence type="ECO:0000259" key="5">
    <source>
        <dbReference type="Pfam" id="PF14214"/>
    </source>
</evidence>
<protein>
    <recommendedName>
        <fullName evidence="1">ATP-dependent DNA helicase</fullName>
        <ecNumber evidence="1">5.6.2.3</ecNumber>
    </recommendedName>
</protein>
<reference evidence="7 8" key="1">
    <citation type="journal article" date="2018" name="Mol. Plant">
        <title>The genome of Artemisia annua provides insight into the evolution of Asteraceae family and artemisinin biosynthesis.</title>
        <authorList>
            <person name="Shen Q."/>
            <person name="Zhang L."/>
            <person name="Liao Z."/>
            <person name="Wang S."/>
            <person name="Yan T."/>
            <person name="Shi P."/>
            <person name="Liu M."/>
            <person name="Fu X."/>
            <person name="Pan Q."/>
            <person name="Wang Y."/>
            <person name="Lv Z."/>
            <person name="Lu X."/>
            <person name="Zhang F."/>
            <person name="Jiang W."/>
            <person name="Ma Y."/>
            <person name="Chen M."/>
            <person name="Hao X."/>
            <person name="Li L."/>
            <person name="Tang Y."/>
            <person name="Lv G."/>
            <person name="Zhou Y."/>
            <person name="Sun X."/>
            <person name="Brodelius P.E."/>
            <person name="Rose J.K.C."/>
            <person name="Tang K."/>
        </authorList>
    </citation>
    <scope>NUCLEOTIDE SEQUENCE [LARGE SCALE GENOMIC DNA]</scope>
    <source>
        <strain evidence="8">cv. Huhao1</strain>
        <tissue evidence="7">Leaf</tissue>
    </source>
</reference>
<dbReference type="InterPro" id="IPR012340">
    <property type="entry name" value="NA-bd_OB-fold"/>
</dbReference>
<feature type="region of interest" description="Disordered" evidence="3">
    <location>
        <begin position="1577"/>
        <end position="1605"/>
    </location>
</feature>
<keyword evidence="1" id="KW-0347">Helicase</keyword>
<keyword evidence="2" id="KW-0175">Coiled coil</keyword>
<name>A0A2U1PZG6_ARTAN</name>
<gene>
    <name evidence="7" type="ORF">CTI12_AA092750</name>
</gene>
<dbReference type="GO" id="GO:0043139">
    <property type="term" value="F:5'-3' DNA helicase activity"/>
    <property type="evidence" value="ECO:0007669"/>
    <property type="project" value="UniProtKB-EC"/>
</dbReference>
<dbReference type="Proteomes" id="UP000245207">
    <property type="component" value="Unassembled WGS sequence"/>
</dbReference>
<keyword evidence="1" id="KW-0547">Nucleotide-binding</keyword>
<accession>A0A2U1PZG6</accession>
<keyword evidence="1" id="KW-0227">DNA damage</keyword>
<comment type="cofactor">
    <cofactor evidence="1">
        <name>Mg(2+)</name>
        <dbReference type="ChEBI" id="CHEBI:18420"/>
    </cofactor>
</comment>
<dbReference type="SUPFAM" id="SSF50249">
    <property type="entry name" value="Nucleic acid-binding proteins"/>
    <property type="match status" value="3"/>
</dbReference>
<feature type="coiled-coil region" evidence="2">
    <location>
        <begin position="775"/>
        <end position="811"/>
    </location>
</feature>